<dbReference type="EMBL" id="CM047941">
    <property type="protein sequence ID" value="KAI9903340.1"/>
    <property type="molecule type" value="Genomic_DNA"/>
</dbReference>
<protein>
    <submittedName>
        <fullName evidence="1">Uncharacterized protein</fullName>
    </submittedName>
</protein>
<evidence type="ECO:0000313" key="2">
    <source>
        <dbReference type="Proteomes" id="UP001163324"/>
    </source>
</evidence>
<accession>A0ACC0VA97</accession>
<organism evidence="1 2">
    <name type="scientific">Trichothecium roseum</name>
    <dbReference type="NCBI Taxonomy" id="47278"/>
    <lineage>
        <taxon>Eukaryota</taxon>
        <taxon>Fungi</taxon>
        <taxon>Dikarya</taxon>
        <taxon>Ascomycota</taxon>
        <taxon>Pezizomycotina</taxon>
        <taxon>Sordariomycetes</taxon>
        <taxon>Hypocreomycetidae</taxon>
        <taxon>Hypocreales</taxon>
        <taxon>Hypocreales incertae sedis</taxon>
        <taxon>Trichothecium</taxon>
    </lineage>
</organism>
<keyword evidence="2" id="KW-1185">Reference proteome</keyword>
<dbReference type="Proteomes" id="UP001163324">
    <property type="component" value="Chromosome 2"/>
</dbReference>
<sequence length="430" mass="48385">MADLLKNVFGGSQDGQPAAKADSDFADFAGAPDPVPEAAPTSVAGSSPAAAATTVPWTKWYNVHERHSLSEFKTEGYILTIGLVIIVLHIFGARLNRNKAKAWARAHAPIMLDEYALVGFGGVATQNNDKVKPESLLKEKSLFEFATYATGRQNTAFMDVKLTMTKRFNPMMNFIESAFSFFAESTFPAPVDSMEAHIYPFDGKESLTVPRLPNSDVGKDSKSSYDGFVWAIVNKTCMQKVRDERYDLSLTVTKDHPKLADWLTIMSENAEITNTLLTDELIAAVTQAGSDFEYIIISDQPADKPKTLEESSPSKRAFLRYRLPSSNNYDTMLPVFSYFQRLPDLLVQSAHFRPEVLKKVRSTREQMVKELKKVADEEKAEERALEREKTKKAKRDADLKGLDAKQQKKYLEKEKEKEMRKAQKKQTQRA</sequence>
<proteinExistence type="predicted"/>
<comment type="caution">
    <text evidence="1">The sequence shown here is derived from an EMBL/GenBank/DDBJ whole genome shotgun (WGS) entry which is preliminary data.</text>
</comment>
<name>A0ACC0VA97_9HYPO</name>
<reference evidence="1" key="1">
    <citation type="submission" date="2022-10" db="EMBL/GenBank/DDBJ databases">
        <title>Complete Genome of Trichothecium roseum strain YXFP-22015, a Plant Pathogen Isolated from Citrus.</title>
        <authorList>
            <person name="Wang Y."/>
            <person name="Zhu L."/>
        </authorList>
    </citation>
    <scope>NUCLEOTIDE SEQUENCE</scope>
    <source>
        <strain evidence="1">YXFP-22015</strain>
    </source>
</reference>
<evidence type="ECO:0000313" key="1">
    <source>
        <dbReference type="EMBL" id="KAI9903340.1"/>
    </source>
</evidence>
<gene>
    <name evidence="1" type="ORF">N3K66_002692</name>
</gene>